<protein>
    <submittedName>
        <fullName evidence="1">Uncharacterized protein</fullName>
    </submittedName>
</protein>
<name>A0A401UFG5_9BACT</name>
<evidence type="ECO:0000313" key="1">
    <source>
        <dbReference type="EMBL" id="GCC53633.1"/>
    </source>
</evidence>
<dbReference type="AlphaFoldDB" id="A0A401UFG5"/>
<dbReference type="OrthoDB" id="982253at2"/>
<organism evidence="1 2">
    <name type="scientific">Chryseotalea sanaruensis</name>
    <dbReference type="NCBI Taxonomy" id="2482724"/>
    <lineage>
        <taxon>Bacteria</taxon>
        <taxon>Pseudomonadati</taxon>
        <taxon>Bacteroidota</taxon>
        <taxon>Cytophagia</taxon>
        <taxon>Cytophagales</taxon>
        <taxon>Chryseotaleaceae</taxon>
        <taxon>Chryseotalea</taxon>
    </lineage>
</organism>
<dbReference type="Proteomes" id="UP000288227">
    <property type="component" value="Unassembled WGS sequence"/>
</dbReference>
<reference evidence="1 2" key="1">
    <citation type="submission" date="2018-11" db="EMBL/GenBank/DDBJ databases">
        <title>Chryseotalea sanarue gen. nov., sp., nov., a member of the family Cytophagaceae, isolated from a brackish lake in Hamamatsu Japan.</title>
        <authorList>
            <person name="Maejima Y."/>
            <person name="Iino T."/>
            <person name="Muraguchi Y."/>
            <person name="Fukuda K."/>
            <person name="Ohkuma M."/>
            <person name="Moriuchi R."/>
            <person name="Dohra H."/>
            <person name="Kimbara K."/>
            <person name="Shintani M."/>
        </authorList>
    </citation>
    <scope>NUCLEOTIDE SEQUENCE [LARGE SCALE GENOMIC DNA]</scope>
    <source>
        <strain evidence="1 2">Ys</strain>
    </source>
</reference>
<keyword evidence="2" id="KW-1185">Reference proteome</keyword>
<dbReference type="EMBL" id="BHXQ01000008">
    <property type="protein sequence ID" value="GCC53633.1"/>
    <property type="molecule type" value="Genomic_DNA"/>
</dbReference>
<accession>A0A401UFG5</accession>
<comment type="caution">
    <text evidence="1">The sequence shown here is derived from an EMBL/GenBank/DDBJ whole genome shotgun (WGS) entry which is preliminary data.</text>
</comment>
<evidence type="ECO:0000313" key="2">
    <source>
        <dbReference type="Proteomes" id="UP000288227"/>
    </source>
</evidence>
<gene>
    <name evidence="1" type="ORF">SanaruYs_38780</name>
</gene>
<sequence length="102" mass="11405">MKKNPLNDLDQFLKQEASSIVTPSSLSDRLKQNESATSAPVAGSIEEQLLLMAKQDASKFYDTLITVGEKIGNEKSTMLINTALYLKHGDNWKEAVKAYWEK</sequence>
<dbReference type="RefSeq" id="WP_127124277.1">
    <property type="nucleotide sequence ID" value="NZ_BHXQ01000008.1"/>
</dbReference>
<proteinExistence type="predicted"/>